<feature type="transmembrane region" description="Helical" evidence="1">
    <location>
        <begin position="222"/>
        <end position="243"/>
    </location>
</feature>
<accession>A0A345IG08</accession>
<keyword evidence="1" id="KW-0812">Transmembrane</keyword>
<keyword evidence="1" id="KW-0472">Membrane</keyword>
<dbReference type="KEGG" id="dwu:DVJ83_05020"/>
<protein>
    <submittedName>
        <fullName evidence="4">Regulator</fullName>
    </submittedName>
</protein>
<dbReference type="Proteomes" id="UP000253744">
    <property type="component" value="Chromosome"/>
</dbReference>
<name>A0A345IG08_9DEIO</name>
<dbReference type="STRING" id="1288484.GCA_000348665_02230"/>
<dbReference type="SUPFAM" id="SSF49344">
    <property type="entry name" value="CBD9-like"/>
    <property type="match status" value="1"/>
</dbReference>
<dbReference type="InterPro" id="IPR019248">
    <property type="entry name" value="Glucodextran_C"/>
</dbReference>
<dbReference type="AlphaFoldDB" id="A0A345IG08"/>
<dbReference type="Gene3D" id="2.60.40.1190">
    <property type="match status" value="1"/>
</dbReference>
<feature type="signal peptide" evidence="2">
    <location>
        <begin position="1"/>
        <end position="18"/>
    </location>
</feature>
<evidence type="ECO:0000313" key="4">
    <source>
        <dbReference type="EMBL" id="AXG98630.1"/>
    </source>
</evidence>
<keyword evidence="2" id="KW-0732">Signal</keyword>
<proteinExistence type="predicted"/>
<evidence type="ECO:0000256" key="2">
    <source>
        <dbReference type="SAM" id="SignalP"/>
    </source>
</evidence>
<feature type="chain" id="PRO_5016591430" evidence="2">
    <location>
        <begin position="19"/>
        <end position="252"/>
    </location>
</feature>
<dbReference type="EMBL" id="CP031158">
    <property type="protein sequence ID" value="AXG98630.1"/>
    <property type="molecule type" value="Genomic_DNA"/>
</dbReference>
<evidence type="ECO:0000259" key="3">
    <source>
        <dbReference type="Pfam" id="PF09985"/>
    </source>
</evidence>
<reference evidence="4 5" key="1">
    <citation type="submission" date="2018-07" db="EMBL/GenBank/DDBJ databases">
        <title>Complete Genome and Methylome Analysis of Deinococcus wulumuqiensis NEB 479.</title>
        <authorList>
            <person name="Fomenkov A."/>
            <person name="Luyten Y."/>
            <person name="Vincze T."/>
            <person name="Anton B.P."/>
            <person name="Clark T."/>
            <person name="Roberts R.J."/>
            <person name="Morgan R.D."/>
        </authorList>
    </citation>
    <scope>NUCLEOTIDE SEQUENCE [LARGE SCALE GENOMIC DNA]</scope>
    <source>
        <strain evidence="4 5">NEB 479</strain>
    </source>
</reference>
<evidence type="ECO:0000313" key="5">
    <source>
        <dbReference type="Proteomes" id="UP000253744"/>
    </source>
</evidence>
<dbReference type="Pfam" id="PF09985">
    <property type="entry name" value="Glucodextran_C"/>
    <property type="match status" value="1"/>
</dbReference>
<sequence length="252" mass="26791">MLAAVPLLTLFAAALTFADPAGDAHGDGGYLLPQRPAVSAEALDLRSFEARPFEGGTRFTVGFGGHQNPWELASGFSAGVTDIFVKTDAGGERSLPGLNLRTAGESGWQYHVQVSGAGASLEHLRGEQLTRLPPPRVRMEGTDLIIEAPELPFGRHAYWVTSSVYTPLSRDGHLVPTATVNPSGLQANADRGPVPVDVLADPADRRAYTEGVLGAVGQTRDWRLTTLAGLGALGLMLTGLSLWRSWQARERG</sequence>
<keyword evidence="1" id="KW-1133">Transmembrane helix</keyword>
<evidence type="ECO:0000256" key="1">
    <source>
        <dbReference type="SAM" id="Phobius"/>
    </source>
</evidence>
<organism evidence="4 5">
    <name type="scientific">Deinococcus wulumuqiensis</name>
    <dbReference type="NCBI Taxonomy" id="980427"/>
    <lineage>
        <taxon>Bacteria</taxon>
        <taxon>Thermotogati</taxon>
        <taxon>Deinococcota</taxon>
        <taxon>Deinococci</taxon>
        <taxon>Deinococcales</taxon>
        <taxon>Deinococcaceae</taxon>
        <taxon>Deinococcus</taxon>
    </lineage>
</organism>
<feature type="domain" description="Glucodextranase-like C-terminal" evidence="3">
    <location>
        <begin position="16"/>
        <end position="119"/>
    </location>
</feature>
<gene>
    <name evidence="4" type="ORF">DVJ83_05020</name>
</gene>